<gene>
    <name evidence="1" type="ORF">HMPREF1127_1375</name>
</gene>
<sequence length="41" mass="4768">MDEEIKYSIIEDSKSIILKIVSEGKKESLYCIDKKYLGMII</sequence>
<evidence type="ECO:0000313" key="1">
    <source>
        <dbReference type="EMBL" id="EJU18969.1"/>
    </source>
</evidence>
<accession>A0AAN3VXR7</accession>
<dbReference type="Proteomes" id="UP000003120">
    <property type="component" value="Unassembled WGS sequence"/>
</dbReference>
<protein>
    <submittedName>
        <fullName evidence="1">Uncharacterized protein</fullName>
    </submittedName>
</protein>
<reference evidence="1 2" key="1">
    <citation type="submission" date="2012-07" db="EMBL/GenBank/DDBJ databases">
        <authorList>
            <person name="Durkin A.S."/>
            <person name="McCorrison J."/>
            <person name="Torralba M."/>
            <person name="Gillis M."/>
            <person name="Methe B."/>
            <person name="Sutton G."/>
            <person name="Nelson K.E."/>
        </authorList>
    </citation>
    <scope>NUCLEOTIDE SEQUENCE [LARGE SCALE GENOMIC DNA]</scope>
    <source>
        <strain evidence="1 2">Fnf 1007</strain>
    </source>
</reference>
<name>A0AAN3VXR7_9FUSO</name>
<evidence type="ECO:0000313" key="2">
    <source>
        <dbReference type="Proteomes" id="UP000003120"/>
    </source>
</evidence>
<dbReference type="EMBL" id="ALKK01000004">
    <property type="protein sequence ID" value="EJU18969.1"/>
    <property type="molecule type" value="Genomic_DNA"/>
</dbReference>
<dbReference type="AlphaFoldDB" id="A0AAN3VXR7"/>
<proteinExistence type="predicted"/>
<comment type="caution">
    <text evidence="1">The sequence shown here is derived from an EMBL/GenBank/DDBJ whole genome shotgun (WGS) entry which is preliminary data.</text>
</comment>
<organism evidence="1 2">
    <name type="scientific">Fusobacterium necrophorum subsp. funduliforme Fnf 1007</name>
    <dbReference type="NCBI Taxonomy" id="1161424"/>
    <lineage>
        <taxon>Bacteria</taxon>
        <taxon>Fusobacteriati</taxon>
        <taxon>Fusobacteriota</taxon>
        <taxon>Fusobacteriia</taxon>
        <taxon>Fusobacteriales</taxon>
        <taxon>Fusobacteriaceae</taxon>
        <taxon>Fusobacterium</taxon>
    </lineage>
</organism>